<evidence type="ECO:0008006" key="4">
    <source>
        <dbReference type="Google" id="ProtNLM"/>
    </source>
</evidence>
<name>A0ABU3TKX6_9BACT</name>
<feature type="chain" id="PRO_5047258789" description="Lipoprotein" evidence="1">
    <location>
        <begin position="23"/>
        <end position="167"/>
    </location>
</feature>
<organism evidence="2 3">
    <name type="scientific">Hymenobacter endophyticus</name>
    <dbReference type="NCBI Taxonomy" id="3076335"/>
    <lineage>
        <taxon>Bacteria</taxon>
        <taxon>Pseudomonadati</taxon>
        <taxon>Bacteroidota</taxon>
        <taxon>Cytophagia</taxon>
        <taxon>Cytophagales</taxon>
        <taxon>Hymenobacteraceae</taxon>
        <taxon>Hymenobacter</taxon>
    </lineage>
</organism>
<proteinExistence type="predicted"/>
<keyword evidence="3" id="KW-1185">Reference proteome</keyword>
<dbReference type="Proteomes" id="UP001250698">
    <property type="component" value="Unassembled WGS sequence"/>
</dbReference>
<evidence type="ECO:0000313" key="3">
    <source>
        <dbReference type="Proteomes" id="UP001250698"/>
    </source>
</evidence>
<keyword evidence="1" id="KW-0732">Signal</keyword>
<sequence length="167" mass="18713">MSKLRKVILFAAVALVAGQSCGLGGKTREYTLDELIDMKSVQGKTRSLTGTFPYAICADFRVQWDSLAFIRPYAQAEAVQDSIGYKLPADVRKLINEQSYSDHHIVLLLFSGGELSGYTRLNASPLSFTEFPASKSVNWLSNRYCDRFTLRKELYKGTTTFHLGVKK</sequence>
<evidence type="ECO:0000256" key="1">
    <source>
        <dbReference type="SAM" id="SignalP"/>
    </source>
</evidence>
<reference evidence="2 3" key="1">
    <citation type="submission" date="2023-10" db="EMBL/GenBank/DDBJ databases">
        <title>Hymenobacter endophyticus sp. nov., an isolate from the leaf tissues of wheat.</title>
        <authorList>
            <person name="Dai Y."/>
        </authorList>
    </citation>
    <scope>NUCLEOTIDE SEQUENCE [LARGE SCALE GENOMIC DNA]</scope>
    <source>
        <strain evidence="2 3">ZK17L-C2</strain>
    </source>
</reference>
<accession>A0ABU3TKX6</accession>
<evidence type="ECO:0000313" key="2">
    <source>
        <dbReference type="EMBL" id="MDU0372018.1"/>
    </source>
</evidence>
<protein>
    <recommendedName>
        <fullName evidence="4">Lipoprotein</fullName>
    </recommendedName>
</protein>
<dbReference type="RefSeq" id="WP_315999476.1">
    <property type="nucleotide sequence ID" value="NZ_JAWDJT010000012.1"/>
</dbReference>
<gene>
    <name evidence="2" type="ORF">ROI90_16555</name>
</gene>
<feature type="signal peptide" evidence="1">
    <location>
        <begin position="1"/>
        <end position="22"/>
    </location>
</feature>
<dbReference type="PROSITE" id="PS51257">
    <property type="entry name" value="PROKAR_LIPOPROTEIN"/>
    <property type="match status" value="1"/>
</dbReference>
<dbReference type="EMBL" id="JAWDJT010000012">
    <property type="protein sequence ID" value="MDU0372018.1"/>
    <property type="molecule type" value="Genomic_DNA"/>
</dbReference>
<comment type="caution">
    <text evidence="2">The sequence shown here is derived from an EMBL/GenBank/DDBJ whole genome shotgun (WGS) entry which is preliminary data.</text>
</comment>